<sequence length="507" mass="59543">SGLKQPINVFDSSEYITYVLTRNFSNKAEDKLPQALLQLLFKFRESRGESAFQTLSQKAKDVRKQRKQFSEDQLQQLKNQEDKMYGMLNERIIQYVNSKSFPNQPITELQKTLDFEVEFLEFQKNFIFLQEDAPEVDIAKNKSNFLEQENMNLKNNKQQEQKILMEKQQLIDENIQLQQKLAQMKDVEQEYVKLKSTFNNQVDQTVNQLSTYKQDLEVERQNSLHVQKEVQNLNRKLENYNRFTAALYKLVNQQEQQETIDLQKLYGQISVILKVNVSRVNTLLQISSELRSIKREFGALKRDLQDINIHQDLDQIGVLFLQQYKRISIKQQLAPQSRQDYGSLSQKMVICFSKREISGAIYSTNLIQELSKLGQQLKKSILKEQSVQFVDFTQTNMQNCITILKQLQIDQDCYISSFLKKQNDFFDGIRQTEKLDAERSNNVKVQVQNPTEFLKVLNLLQKKMTVDFDQFQVELEIGEIQVTYKMINKALTDVLINEIKEGIVLCE</sequence>
<dbReference type="AlphaFoldDB" id="A0A146K558"/>
<proteinExistence type="predicted"/>
<feature type="non-terminal residue" evidence="2">
    <location>
        <position position="1"/>
    </location>
</feature>
<feature type="coiled-coil region" evidence="1">
    <location>
        <begin position="136"/>
        <end position="236"/>
    </location>
</feature>
<evidence type="ECO:0000313" key="2">
    <source>
        <dbReference type="EMBL" id="JAP90766.1"/>
    </source>
</evidence>
<protein>
    <submittedName>
        <fullName evidence="2">Uncharacterized protein</fullName>
    </submittedName>
</protein>
<evidence type="ECO:0000256" key="1">
    <source>
        <dbReference type="SAM" id="Coils"/>
    </source>
</evidence>
<organism evidence="2">
    <name type="scientific">Trepomonas sp. PC1</name>
    <dbReference type="NCBI Taxonomy" id="1076344"/>
    <lineage>
        <taxon>Eukaryota</taxon>
        <taxon>Metamonada</taxon>
        <taxon>Diplomonadida</taxon>
        <taxon>Hexamitidae</taxon>
        <taxon>Hexamitinae</taxon>
        <taxon>Trepomonas</taxon>
    </lineage>
</organism>
<dbReference type="EMBL" id="GDID01005840">
    <property type="protein sequence ID" value="JAP90766.1"/>
    <property type="molecule type" value="Transcribed_RNA"/>
</dbReference>
<accession>A0A146K558</accession>
<reference evidence="2" key="1">
    <citation type="submission" date="2015-07" db="EMBL/GenBank/DDBJ databases">
        <title>Adaptation to a free-living lifestyle via gene acquisitions in the diplomonad Trepomonas sp. PC1.</title>
        <authorList>
            <person name="Xu F."/>
            <person name="Jerlstrom-Hultqvist J."/>
            <person name="Kolisko M."/>
            <person name="Simpson A.G.B."/>
            <person name="Roger A.J."/>
            <person name="Svard S.G."/>
            <person name="Andersson J.O."/>
        </authorList>
    </citation>
    <scope>NUCLEOTIDE SEQUENCE</scope>
    <source>
        <strain evidence="2">PC1</strain>
    </source>
</reference>
<gene>
    <name evidence="2" type="ORF">TPC1_17841</name>
</gene>
<name>A0A146K558_9EUKA</name>
<keyword evidence="1" id="KW-0175">Coiled coil</keyword>